<dbReference type="GO" id="GO:0034203">
    <property type="term" value="P:glycolipid translocation"/>
    <property type="evidence" value="ECO:0000318"/>
    <property type="project" value="GO_Central"/>
</dbReference>
<name>A0A1Y1HW48_KLENI</name>
<feature type="transmembrane region" description="Helical" evidence="9">
    <location>
        <begin position="327"/>
        <end position="347"/>
    </location>
</feature>
<evidence type="ECO:0000256" key="8">
    <source>
        <dbReference type="ARBA" id="ARBA00045912"/>
    </source>
</evidence>
<evidence type="ECO:0000256" key="5">
    <source>
        <dbReference type="ARBA" id="ARBA00022824"/>
    </source>
</evidence>
<evidence type="ECO:0000256" key="9">
    <source>
        <dbReference type="RuleBase" id="RU365067"/>
    </source>
</evidence>
<comment type="pathway">
    <text evidence="2">Protein modification; protein glycosylation.</text>
</comment>
<reference evidence="10 11" key="1">
    <citation type="journal article" date="2014" name="Nat. Commun.">
        <title>Klebsormidium flaccidum genome reveals primary factors for plant terrestrial adaptation.</title>
        <authorList>
            <person name="Hori K."/>
            <person name="Maruyama F."/>
            <person name="Fujisawa T."/>
            <person name="Togashi T."/>
            <person name="Yamamoto N."/>
            <person name="Seo M."/>
            <person name="Sato S."/>
            <person name="Yamada T."/>
            <person name="Mori H."/>
            <person name="Tajima N."/>
            <person name="Moriyama T."/>
            <person name="Ikeuchi M."/>
            <person name="Watanabe M."/>
            <person name="Wada H."/>
            <person name="Kobayashi K."/>
            <person name="Saito M."/>
            <person name="Masuda T."/>
            <person name="Sasaki-Sekimoto Y."/>
            <person name="Mashiguchi K."/>
            <person name="Awai K."/>
            <person name="Shimojima M."/>
            <person name="Masuda S."/>
            <person name="Iwai M."/>
            <person name="Nobusawa T."/>
            <person name="Narise T."/>
            <person name="Kondo S."/>
            <person name="Saito H."/>
            <person name="Sato R."/>
            <person name="Murakawa M."/>
            <person name="Ihara Y."/>
            <person name="Oshima-Yamada Y."/>
            <person name="Ohtaka K."/>
            <person name="Satoh M."/>
            <person name="Sonobe K."/>
            <person name="Ishii M."/>
            <person name="Ohtani R."/>
            <person name="Kanamori-Sato M."/>
            <person name="Honoki R."/>
            <person name="Miyazaki D."/>
            <person name="Mochizuki H."/>
            <person name="Umetsu J."/>
            <person name="Higashi K."/>
            <person name="Shibata D."/>
            <person name="Kamiya Y."/>
            <person name="Sato N."/>
            <person name="Nakamura Y."/>
            <person name="Tabata S."/>
            <person name="Ida S."/>
            <person name="Kurokawa K."/>
            <person name="Ohta H."/>
        </authorList>
    </citation>
    <scope>NUCLEOTIDE SEQUENCE [LARGE SCALE GENOMIC DNA]</scope>
    <source>
        <strain evidence="10 11">NIES-2285</strain>
    </source>
</reference>
<dbReference type="GO" id="GO:0005789">
    <property type="term" value="C:endoplasmic reticulum membrane"/>
    <property type="evidence" value="ECO:0000318"/>
    <property type="project" value="GO_Central"/>
</dbReference>
<organism evidence="10 11">
    <name type="scientific">Klebsormidium nitens</name>
    <name type="common">Green alga</name>
    <name type="synonym">Ulothrix nitens</name>
    <dbReference type="NCBI Taxonomy" id="105231"/>
    <lineage>
        <taxon>Eukaryota</taxon>
        <taxon>Viridiplantae</taxon>
        <taxon>Streptophyta</taxon>
        <taxon>Klebsormidiophyceae</taxon>
        <taxon>Klebsormidiales</taxon>
        <taxon>Klebsormidiaceae</taxon>
        <taxon>Klebsormidium</taxon>
    </lineage>
</organism>
<sequence>MAGEKAGAREAGVLVSSFLHLMISQLATRVISFLLNVLIDRRLNAAEIGLSAVQFPLITTTIFMISREGFRRGCIRSDLGDNPHQSAAARVVSVAWLSVPVGLLVTCATVGTILWWQQLPVADVRTQALLVLGVAAGVELLSEPLYILAQCLLLLRVRVVIETLATLGKSLVTYALLLQGIGKAGGLVFAYAQLTYALVLLVGYWGYFLSRARRRETTGASVPLLPSRPKGGPLLDPSLLRVCGAFSWQSVEKLALAEGEKFVLVLSGSQHNQGVYGIVEKLGSLVVRSVLQPFEESAFTMFSKAASSANKKDDDAQKPDVRGVERVLLLAIKGVSLLGLVFVAFGPPYSYTLLRLLYGRDKSDSEAPTALACYCLYVMVMALNGITESFLHATASERGLAWNNVALVVFSVCHVALSVALVQARGTTGLILANVCNMTLRITYSMVFILRYFKGSPTFSIRRAVPSIRVIGTFIAAALTAHWAEVTFLDHDRFYTSAATYIMVGGACFVGVLGAIYTAERSFFSEIASLRRGSSASIGDAATGVGVVDGDKKRT</sequence>
<proteinExistence type="inferred from homology"/>
<feature type="transmembrane region" description="Helical" evidence="9">
    <location>
        <begin position="159"/>
        <end position="182"/>
    </location>
</feature>
<evidence type="ECO:0000256" key="7">
    <source>
        <dbReference type="ARBA" id="ARBA00023136"/>
    </source>
</evidence>
<dbReference type="PANTHER" id="PTHR13117:SF5">
    <property type="entry name" value="PROTEIN RFT1 HOMOLOG"/>
    <property type="match status" value="1"/>
</dbReference>
<feature type="transmembrane region" description="Helical" evidence="9">
    <location>
        <begin position="496"/>
        <end position="517"/>
    </location>
</feature>
<feature type="transmembrane region" description="Helical" evidence="9">
    <location>
        <begin position="188"/>
        <end position="207"/>
    </location>
</feature>
<dbReference type="Proteomes" id="UP000054558">
    <property type="component" value="Unassembled WGS sequence"/>
</dbReference>
<feature type="transmembrane region" description="Helical" evidence="9">
    <location>
        <begin position="367"/>
        <end position="387"/>
    </location>
</feature>
<feature type="transmembrane region" description="Helical" evidence="9">
    <location>
        <begin position="128"/>
        <end position="147"/>
    </location>
</feature>
<feature type="transmembrane region" description="Helical" evidence="9">
    <location>
        <begin position="399"/>
        <end position="424"/>
    </location>
</feature>
<evidence type="ECO:0000256" key="1">
    <source>
        <dbReference type="ARBA" id="ARBA00004477"/>
    </source>
</evidence>
<feature type="transmembrane region" description="Helical" evidence="9">
    <location>
        <begin position="12"/>
        <end position="39"/>
    </location>
</feature>
<evidence type="ECO:0000256" key="4">
    <source>
        <dbReference type="ARBA" id="ARBA00022692"/>
    </source>
</evidence>
<dbReference type="OMA" id="WPGKLFG"/>
<dbReference type="GO" id="GO:0006488">
    <property type="term" value="P:dolichol-linked oligosaccharide biosynthetic process"/>
    <property type="evidence" value="ECO:0007669"/>
    <property type="project" value="InterPro"/>
</dbReference>
<accession>A0A1Y1HW48</accession>
<evidence type="ECO:0000313" key="11">
    <source>
        <dbReference type="Proteomes" id="UP000054558"/>
    </source>
</evidence>
<dbReference type="AlphaFoldDB" id="A0A1Y1HW48"/>
<feature type="transmembrane region" description="Helical" evidence="9">
    <location>
        <begin position="430"/>
        <end position="453"/>
    </location>
</feature>
<dbReference type="Pfam" id="PF04506">
    <property type="entry name" value="Rft-1"/>
    <property type="match status" value="1"/>
</dbReference>
<dbReference type="OrthoDB" id="9979195at2759"/>
<keyword evidence="11" id="KW-1185">Reference proteome</keyword>
<comment type="similarity">
    <text evidence="3 9">Belongs to the RFT1 family.</text>
</comment>
<dbReference type="STRING" id="105231.A0A1Y1HW48"/>
<keyword evidence="5" id="KW-0256">Endoplasmic reticulum</keyword>
<keyword evidence="6 9" id="KW-1133">Transmembrane helix</keyword>
<feature type="transmembrane region" description="Helical" evidence="9">
    <location>
        <begin position="45"/>
        <end position="66"/>
    </location>
</feature>
<evidence type="ECO:0000256" key="2">
    <source>
        <dbReference type="ARBA" id="ARBA00004922"/>
    </source>
</evidence>
<feature type="transmembrane region" description="Helical" evidence="9">
    <location>
        <begin position="87"/>
        <end position="116"/>
    </location>
</feature>
<gene>
    <name evidence="10" type="ORF">KFL_000450240</name>
</gene>
<dbReference type="InterPro" id="IPR007594">
    <property type="entry name" value="RFT1"/>
</dbReference>
<feature type="transmembrane region" description="Helical" evidence="9">
    <location>
        <begin position="465"/>
        <end position="484"/>
    </location>
</feature>
<evidence type="ECO:0000256" key="6">
    <source>
        <dbReference type="ARBA" id="ARBA00022989"/>
    </source>
</evidence>
<evidence type="ECO:0000313" key="10">
    <source>
        <dbReference type="EMBL" id="GAQ80068.1"/>
    </source>
</evidence>
<protein>
    <recommendedName>
        <fullName evidence="9">Protein RFT1 homolog</fullName>
    </recommendedName>
</protein>
<dbReference type="PANTHER" id="PTHR13117">
    <property type="entry name" value="ENDOPLASMIC RETICULUM MULTISPAN TRANSMEMBRANE PROTEIN-RELATED"/>
    <property type="match status" value="1"/>
</dbReference>
<comment type="subcellular location">
    <subcellularLocation>
        <location evidence="1 9">Endoplasmic reticulum membrane</location>
        <topology evidence="1 9">Multi-pass membrane protein</topology>
    </subcellularLocation>
</comment>
<dbReference type="EMBL" id="DF236994">
    <property type="protein sequence ID" value="GAQ80068.1"/>
    <property type="molecule type" value="Genomic_DNA"/>
</dbReference>
<keyword evidence="7 9" id="KW-0472">Membrane</keyword>
<evidence type="ECO:0000256" key="3">
    <source>
        <dbReference type="ARBA" id="ARBA00010288"/>
    </source>
</evidence>
<comment type="function">
    <text evidence="8 9">Intramembrane glycolipid transporter that operates in the biosynthetic pathway of dolichol-linked oligosaccharides, the glycan precursors employed in protein asparagine (N)-glycosylation. The sequential addition of sugars to dolichol pyrophosphate produces dolichol-linked oligosaccharides containing fourteen sugars, including two GlcNAcs, nine mannoses and three glucoses. Once assembled, the oligosaccharide is transferred from the lipid to nascent proteins by oligosaccharyltransferases. The assembly of dolichol-linked oligosaccharides begins on the cytosolic side of the endoplasmic reticulum membrane and finishes in its lumen. RFT1 could mediate the translocation of the cytosolically oriented intermediate DolPP-GlcNAc2Man5, produced by ALG11, into the ER lumen where dolichol-linked oligosaccharides assembly continues. However, the intramembrane lipid transporter activity could not be confirmed in vitro.</text>
</comment>
<keyword evidence="4 9" id="KW-0812">Transmembrane</keyword>